<reference evidence="1" key="1">
    <citation type="submission" date="2022-11" db="EMBL/GenBank/DDBJ databases">
        <title>Centuries of genome instability and evolution in soft-shell clam transmissible cancer (bioRxiv).</title>
        <authorList>
            <person name="Hart S.F.M."/>
            <person name="Yonemitsu M.A."/>
            <person name="Giersch R.M."/>
            <person name="Beal B.F."/>
            <person name="Arriagada G."/>
            <person name="Davis B.W."/>
            <person name="Ostrander E.A."/>
            <person name="Goff S.P."/>
            <person name="Metzger M.J."/>
        </authorList>
    </citation>
    <scope>NUCLEOTIDE SEQUENCE</scope>
    <source>
        <strain evidence="1">MELC-2E11</strain>
        <tissue evidence="1">Siphon/mantle</tissue>
    </source>
</reference>
<keyword evidence="2" id="KW-1185">Reference proteome</keyword>
<sequence>MSAVPAVSYRLFPWTVYPRPGFFRAQYVDLHPRFRKIIDLLPAVVKNQELLNRLDAVNEQLGESLGINVISDADLSVKQYILDETVLQDTASILVPSSLEICVCYIHCAKLDDVFAKHTDEVLRSLINVTDRTSADTAFLAFDFNSPVSAEDNDRVTSYVLQNLGVHAEGHRRPNLNIVFVENEVSLPSAISEYLESALVQVFHDMYTFVLSLIPKERHKRCVTTLVGYTRRKGVHSAILAFMSDVHMQFGDVEGFTDEHIKRILTKLGRLFRCSIFTPYLQNKYGIPSWICSSVLDSIQFEDHFQSNVTDETSRFIIKSIENVRKEIKGPNDFVLLFGNQTKEKRFSWVSPKLLTDLHDLLQFAERKIASVTRVVGIVKKLAFEIEGYLEQAIGNDFKPYAEPPFVPGEIRKELLKLNYVYSVGTVYNDFVIYLKGDGREPMETEELQEDRFSTLKRAAQYDIKALMKTHCTFLPYKLQVVSRPIQTFADNHFFPGSKISKIGSNGWGTLGGFFRNKHGSFAITCDHVLECGDEAEVGIFEGTSNPVVIGWTSRDMSVRAGENINFSLVDIAAIKMKECDRCTLEFLDADCKLRVAERFEGTSSDLRRRTAFKHGAKSSLTTGIIVSGDFEMSLADCTSNYVVLIEDKPGSAERFAMKGDSGSVISVIGLDDHSARQPRMILVSILFGGEMQMFAETFDDIEEAEPFEPENTVSFRLNVALNALRAKNQRLQFPEN</sequence>
<name>A0ABY7EAJ8_MYAAR</name>
<organism evidence="1 2">
    <name type="scientific">Mya arenaria</name>
    <name type="common">Soft-shell clam</name>
    <dbReference type="NCBI Taxonomy" id="6604"/>
    <lineage>
        <taxon>Eukaryota</taxon>
        <taxon>Metazoa</taxon>
        <taxon>Spiralia</taxon>
        <taxon>Lophotrochozoa</taxon>
        <taxon>Mollusca</taxon>
        <taxon>Bivalvia</taxon>
        <taxon>Autobranchia</taxon>
        <taxon>Heteroconchia</taxon>
        <taxon>Euheterodonta</taxon>
        <taxon>Imparidentia</taxon>
        <taxon>Neoheterodontei</taxon>
        <taxon>Myida</taxon>
        <taxon>Myoidea</taxon>
        <taxon>Myidae</taxon>
        <taxon>Mya</taxon>
    </lineage>
</organism>
<evidence type="ECO:0000313" key="2">
    <source>
        <dbReference type="Proteomes" id="UP001164746"/>
    </source>
</evidence>
<gene>
    <name evidence="1" type="ORF">MAR_016991</name>
</gene>
<protein>
    <submittedName>
        <fullName evidence="1">Uncharacterized protein</fullName>
    </submittedName>
</protein>
<dbReference type="Proteomes" id="UP001164746">
    <property type="component" value="Chromosome 6"/>
</dbReference>
<accession>A0ABY7EAJ8</accession>
<dbReference type="EMBL" id="CP111017">
    <property type="protein sequence ID" value="WAR07033.1"/>
    <property type="molecule type" value="Genomic_DNA"/>
</dbReference>
<proteinExistence type="predicted"/>
<evidence type="ECO:0000313" key="1">
    <source>
        <dbReference type="EMBL" id="WAR07033.1"/>
    </source>
</evidence>